<dbReference type="Proteomes" id="UP000001364">
    <property type="component" value="Chromosome"/>
</dbReference>
<dbReference type="RefSeq" id="WP_010920781.1">
    <property type="nucleotide sequence ID" value="NC_011916.1"/>
</dbReference>
<dbReference type="InterPro" id="IPR013361">
    <property type="entry name" value="Pilus_CpaD"/>
</dbReference>
<feature type="signal peptide" evidence="2">
    <location>
        <begin position="1"/>
        <end position="23"/>
    </location>
</feature>
<dbReference type="RefSeq" id="YP_002518412.1">
    <property type="nucleotide sequence ID" value="NC_011916.1"/>
</dbReference>
<feature type="compositionally biased region" description="Basic and acidic residues" evidence="1">
    <location>
        <begin position="181"/>
        <end position="215"/>
    </location>
</feature>
<dbReference type="Pfam" id="PF09476">
    <property type="entry name" value="Pilus_CpaD"/>
    <property type="match status" value="1"/>
</dbReference>
<dbReference type="OrthoDB" id="9802674at2"/>
<dbReference type="KEGG" id="ccs:CCNA_03039"/>
<dbReference type="PATRIC" id="fig|565050.3.peg.2965"/>
<protein>
    <submittedName>
        <fullName evidence="3">Pilus assembly protein CpaD</fullName>
    </submittedName>
</protein>
<gene>
    <name evidence="3" type="primary">cpaD</name>
    <name evidence="3" type="ordered locus">CCNA_03039</name>
</gene>
<dbReference type="SMR" id="A0A0H3CB87"/>
<dbReference type="PROSITE" id="PS51257">
    <property type="entry name" value="PROKAR_LIPOPROTEIN"/>
    <property type="match status" value="1"/>
</dbReference>
<reference evidence="3 4" key="1">
    <citation type="journal article" date="2010" name="J. Bacteriol.">
        <title>The genetic basis of laboratory adaptation in Caulobacter crescentus.</title>
        <authorList>
            <person name="Marks M.E."/>
            <person name="Castro-Rojas C.M."/>
            <person name="Teiling C."/>
            <person name="Du L."/>
            <person name="Kapatral V."/>
            <person name="Walunas T.L."/>
            <person name="Crosson S."/>
        </authorList>
    </citation>
    <scope>NUCLEOTIDE SEQUENCE [LARGE SCALE GENOMIC DNA]</scope>
    <source>
        <strain evidence="4">NA1000 / CB15N</strain>
    </source>
</reference>
<accession>A0A0H3CB87</accession>
<dbReference type="AlphaFoldDB" id="A0A0H3CB87"/>
<name>A0A0H3CB87_CAUVN</name>
<proteinExistence type="predicted"/>
<dbReference type="EMBL" id="CP001340">
    <property type="protein sequence ID" value="ACL96504.1"/>
    <property type="molecule type" value="Genomic_DNA"/>
</dbReference>
<sequence length="225" mass="23788">MTLRTPVKSVLLGAALLGLAACASTPPDQGPNKLAATETQQWMDRIKVDPAPDEILLKPHASGLSANQSAALEALVSRWLAAEARELVVTAPNTAGAMAIEIRDRLAGLGAGARVRVVGVDPASAEEGAIRVGFVRYEARPIKCGQRWENLAATRDNTVYDNFGCAMAANIAAQVANPEDLMRPRDMTPADTGRRDTVLGKYRRGEVTSSAKDEQASGAVSKAIQ</sequence>
<dbReference type="GeneID" id="7333493"/>
<evidence type="ECO:0000256" key="1">
    <source>
        <dbReference type="SAM" id="MobiDB-lite"/>
    </source>
</evidence>
<keyword evidence="4" id="KW-1185">Reference proteome</keyword>
<dbReference type="InterPro" id="IPR019027">
    <property type="entry name" value="Pilus_biogenesis_CpaD-related"/>
</dbReference>
<feature type="chain" id="PRO_5002605928" evidence="2">
    <location>
        <begin position="24"/>
        <end position="225"/>
    </location>
</feature>
<evidence type="ECO:0000313" key="4">
    <source>
        <dbReference type="Proteomes" id="UP000001364"/>
    </source>
</evidence>
<evidence type="ECO:0000256" key="2">
    <source>
        <dbReference type="SAM" id="SignalP"/>
    </source>
</evidence>
<evidence type="ECO:0000313" key="3">
    <source>
        <dbReference type="EMBL" id="ACL96504.1"/>
    </source>
</evidence>
<dbReference type="HOGENOM" id="CLU_098988_1_0_5"/>
<feature type="region of interest" description="Disordered" evidence="1">
    <location>
        <begin position="181"/>
        <end position="225"/>
    </location>
</feature>
<keyword evidence="2" id="KW-0732">Signal</keyword>
<dbReference type="NCBIfam" id="TIGR02522">
    <property type="entry name" value="pilus_cpaD"/>
    <property type="match status" value="1"/>
</dbReference>
<organism evidence="3 4">
    <name type="scientific">Caulobacter vibrioides (strain NA1000 / CB15N)</name>
    <name type="common">Caulobacter crescentus</name>
    <dbReference type="NCBI Taxonomy" id="565050"/>
    <lineage>
        <taxon>Bacteria</taxon>
        <taxon>Pseudomonadati</taxon>
        <taxon>Pseudomonadota</taxon>
        <taxon>Alphaproteobacteria</taxon>
        <taxon>Caulobacterales</taxon>
        <taxon>Caulobacteraceae</taxon>
        <taxon>Caulobacter</taxon>
    </lineage>
</organism>